<keyword evidence="3" id="KW-0862">Zinc</keyword>
<dbReference type="SUPFAM" id="SSF51316">
    <property type="entry name" value="Mss4-like"/>
    <property type="match status" value="1"/>
</dbReference>
<feature type="domain" description="CENP-V/GFA" evidence="6">
    <location>
        <begin position="74"/>
        <end position="117"/>
    </location>
</feature>
<gene>
    <name evidence="7" type="ORF">EX30DRAFT_343370</name>
</gene>
<protein>
    <recommendedName>
        <fullName evidence="6">CENP-V/GFA domain-containing protein</fullName>
    </recommendedName>
</protein>
<evidence type="ECO:0000256" key="5">
    <source>
        <dbReference type="SAM" id="MobiDB-lite"/>
    </source>
</evidence>
<dbReference type="AlphaFoldDB" id="A0A4S2MMM0"/>
<dbReference type="GO" id="GO:0046872">
    <property type="term" value="F:metal ion binding"/>
    <property type="evidence" value="ECO:0007669"/>
    <property type="project" value="UniProtKB-KW"/>
</dbReference>
<dbReference type="InParanoid" id="A0A4S2MMM0"/>
<evidence type="ECO:0000256" key="2">
    <source>
        <dbReference type="ARBA" id="ARBA00022723"/>
    </source>
</evidence>
<feature type="compositionally biased region" description="Polar residues" evidence="5">
    <location>
        <begin position="34"/>
        <end position="44"/>
    </location>
</feature>
<dbReference type="Gene3D" id="3.90.1590.10">
    <property type="entry name" value="glutathione-dependent formaldehyde- activating enzyme (gfa)"/>
    <property type="match status" value="1"/>
</dbReference>
<proteinExistence type="inferred from homology"/>
<evidence type="ECO:0000259" key="6">
    <source>
        <dbReference type="Pfam" id="PF04828"/>
    </source>
</evidence>
<feature type="compositionally biased region" description="Low complexity" evidence="5">
    <location>
        <begin position="15"/>
        <end position="33"/>
    </location>
</feature>
<dbReference type="PANTHER" id="PTHR33337:SF40">
    <property type="entry name" value="CENP-V_GFA DOMAIN-CONTAINING PROTEIN-RELATED"/>
    <property type="match status" value="1"/>
</dbReference>
<evidence type="ECO:0000313" key="7">
    <source>
        <dbReference type="EMBL" id="TGZ78312.1"/>
    </source>
</evidence>
<evidence type="ECO:0000256" key="1">
    <source>
        <dbReference type="ARBA" id="ARBA00005495"/>
    </source>
</evidence>
<keyword evidence="4" id="KW-0456">Lyase</keyword>
<evidence type="ECO:0000256" key="3">
    <source>
        <dbReference type="ARBA" id="ARBA00022833"/>
    </source>
</evidence>
<keyword evidence="8" id="KW-1185">Reference proteome</keyword>
<name>A0A4S2MMM0_9PEZI</name>
<keyword evidence="2" id="KW-0479">Metal-binding</keyword>
<dbReference type="PANTHER" id="PTHR33337">
    <property type="entry name" value="GFA DOMAIN-CONTAINING PROTEIN"/>
    <property type="match status" value="1"/>
</dbReference>
<dbReference type="InterPro" id="IPR006913">
    <property type="entry name" value="CENP-V/GFA"/>
</dbReference>
<reference evidence="7 8" key="1">
    <citation type="submission" date="2019-04" db="EMBL/GenBank/DDBJ databases">
        <title>Comparative genomics and transcriptomics to analyze fruiting body development in filamentous ascomycetes.</title>
        <authorList>
            <consortium name="DOE Joint Genome Institute"/>
            <person name="Lutkenhaus R."/>
            <person name="Traeger S."/>
            <person name="Breuer J."/>
            <person name="Kuo A."/>
            <person name="Lipzen A."/>
            <person name="Pangilinan J."/>
            <person name="Dilworth D."/>
            <person name="Sandor L."/>
            <person name="Poggeler S."/>
            <person name="Barry K."/>
            <person name="Grigoriev I.V."/>
            <person name="Nowrousian M."/>
        </authorList>
    </citation>
    <scope>NUCLEOTIDE SEQUENCE [LARGE SCALE GENOMIC DNA]</scope>
    <source>
        <strain evidence="7 8">CBS 389.68</strain>
    </source>
</reference>
<dbReference type="EMBL" id="ML220143">
    <property type="protein sequence ID" value="TGZ78312.1"/>
    <property type="molecule type" value="Genomic_DNA"/>
</dbReference>
<evidence type="ECO:0000313" key="8">
    <source>
        <dbReference type="Proteomes" id="UP000298138"/>
    </source>
</evidence>
<dbReference type="InterPro" id="IPR011057">
    <property type="entry name" value="Mss4-like_sf"/>
</dbReference>
<sequence>MPLRLLPSASRSHLTHTPTHIPGITMTTTTNPPSQHASTGSTTSLLAHGKDTMHENRLTRPPYLSDISGFRKVYDVSCFCGSVQYEIGAERPLDAKFCHCAMCQKLHGAPFQWVCCFSLPLAVHKLWPFPNSVFITTLPNPPSCGLFQLMAESEKSGSTRNGMGKRG</sequence>
<dbReference type="STRING" id="341454.A0A4S2MMM0"/>
<dbReference type="OrthoDB" id="9970124at2759"/>
<evidence type="ECO:0000256" key="4">
    <source>
        <dbReference type="ARBA" id="ARBA00023239"/>
    </source>
</evidence>
<feature type="region of interest" description="Disordered" evidence="5">
    <location>
        <begin position="1"/>
        <end position="44"/>
    </location>
</feature>
<organism evidence="7 8">
    <name type="scientific">Ascodesmis nigricans</name>
    <dbReference type="NCBI Taxonomy" id="341454"/>
    <lineage>
        <taxon>Eukaryota</taxon>
        <taxon>Fungi</taxon>
        <taxon>Dikarya</taxon>
        <taxon>Ascomycota</taxon>
        <taxon>Pezizomycotina</taxon>
        <taxon>Pezizomycetes</taxon>
        <taxon>Pezizales</taxon>
        <taxon>Ascodesmidaceae</taxon>
        <taxon>Ascodesmis</taxon>
    </lineage>
</organism>
<dbReference type="Proteomes" id="UP000298138">
    <property type="component" value="Unassembled WGS sequence"/>
</dbReference>
<dbReference type="Pfam" id="PF04828">
    <property type="entry name" value="GFA"/>
    <property type="match status" value="1"/>
</dbReference>
<comment type="similarity">
    <text evidence="1">Belongs to the Gfa family.</text>
</comment>
<dbReference type="GO" id="GO:0016846">
    <property type="term" value="F:carbon-sulfur lyase activity"/>
    <property type="evidence" value="ECO:0007669"/>
    <property type="project" value="InterPro"/>
</dbReference>
<accession>A0A4S2MMM0</accession>